<feature type="transmembrane region" description="Helical" evidence="1">
    <location>
        <begin position="46"/>
        <end position="67"/>
    </location>
</feature>
<keyword evidence="1" id="KW-0472">Membrane</keyword>
<keyword evidence="1" id="KW-1133">Transmembrane helix</keyword>
<dbReference type="InterPro" id="IPR012867">
    <property type="entry name" value="DUF1648"/>
</dbReference>
<sequence>MTRILRVLALLGWLGVTIVVLRRYPDLPATIPTHLGLNGEPDAVGPRWSILVLLGIFWLMIATLTWLSRRSAVFTYPIEVTPENAQRVYREGERQMVGVNLTLVPVGAGVALLVLGEDAVALVWSGLALMVAVVVTGAVRAVRAGRDPDHREA</sequence>
<dbReference type="Proteomes" id="UP000297318">
    <property type="component" value="Unassembled WGS sequence"/>
</dbReference>
<dbReference type="EMBL" id="RHPJ01000002">
    <property type="protein sequence ID" value="TGO05175.1"/>
    <property type="molecule type" value="Genomic_DNA"/>
</dbReference>
<evidence type="ECO:0000313" key="3">
    <source>
        <dbReference type="EMBL" id="TGO05175.1"/>
    </source>
</evidence>
<evidence type="ECO:0000256" key="1">
    <source>
        <dbReference type="SAM" id="Phobius"/>
    </source>
</evidence>
<dbReference type="AlphaFoldDB" id="A0A4Z1DZS0"/>
<feature type="transmembrane region" description="Helical" evidence="1">
    <location>
        <begin position="121"/>
        <end position="142"/>
    </location>
</feature>
<feature type="transmembrane region" description="Helical" evidence="1">
    <location>
        <begin position="97"/>
        <end position="115"/>
    </location>
</feature>
<organism evidence="3 4">
    <name type="scientific">Serinibacter arcticus</name>
    <dbReference type="NCBI Taxonomy" id="1655435"/>
    <lineage>
        <taxon>Bacteria</taxon>
        <taxon>Bacillati</taxon>
        <taxon>Actinomycetota</taxon>
        <taxon>Actinomycetes</taxon>
        <taxon>Micrococcales</taxon>
        <taxon>Beutenbergiaceae</taxon>
        <taxon>Serinibacter</taxon>
    </lineage>
</organism>
<protein>
    <recommendedName>
        <fullName evidence="2">DUF1648 domain-containing protein</fullName>
    </recommendedName>
</protein>
<comment type="caution">
    <text evidence="3">The sequence shown here is derived from an EMBL/GenBank/DDBJ whole genome shotgun (WGS) entry which is preliminary data.</text>
</comment>
<evidence type="ECO:0000259" key="2">
    <source>
        <dbReference type="Pfam" id="PF07853"/>
    </source>
</evidence>
<keyword evidence="4" id="KW-1185">Reference proteome</keyword>
<proteinExistence type="predicted"/>
<reference evidence="3 4" key="1">
    <citation type="submission" date="2018-11" db="EMBL/GenBank/DDBJ databases">
        <title>Complete genome sequencing of the Actinobacteria Serinibacter sp. K3-2.</title>
        <authorList>
            <person name="Rakitin A.L."/>
            <person name="Beletsky A.V."/>
            <person name="Mardanov A.V."/>
            <person name="Ravin N.V."/>
            <person name="Gromova A.S."/>
            <person name="Filippova S.N."/>
            <person name="Gal'Chenko V.F."/>
        </authorList>
    </citation>
    <scope>NUCLEOTIDE SEQUENCE [LARGE SCALE GENOMIC DNA]</scope>
    <source>
        <strain evidence="3 4">K3-2</strain>
    </source>
</reference>
<feature type="domain" description="DUF1648" evidence="2">
    <location>
        <begin position="17"/>
        <end position="56"/>
    </location>
</feature>
<evidence type="ECO:0000313" key="4">
    <source>
        <dbReference type="Proteomes" id="UP000297318"/>
    </source>
</evidence>
<keyword evidence="1" id="KW-0812">Transmembrane</keyword>
<name>A0A4Z1DZS0_9MICO</name>
<accession>A0A4Z1DZS0</accession>
<gene>
    <name evidence="3" type="ORF">SERN_1179</name>
</gene>
<dbReference type="Pfam" id="PF07853">
    <property type="entry name" value="DUF1648"/>
    <property type="match status" value="1"/>
</dbReference>